<proteinExistence type="inferred from homology"/>
<dbReference type="Proteomes" id="UP001415857">
    <property type="component" value="Unassembled WGS sequence"/>
</dbReference>
<comment type="caution">
    <text evidence="12">The sequence shown here is derived from an EMBL/GenBank/DDBJ whole genome shotgun (WGS) entry which is preliminary data.</text>
</comment>
<feature type="transmembrane region" description="Helical" evidence="10">
    <location>
        <begin position="67"/>
        <end position="88"/>
    </location>
</feature>
<dbReference type="GO" id="GO:0005216">
    <property type="term" value="F:monoatomic ion channel activity"/>
    <property type="evidence" value="ECO:0007669"/>
    <property type="project" value="InterPro"/>
</dbReference>
<dbReference type="InterPro" id="IPR000595">
    <property type="entry name" value="cNMP-bd_dom"/>
</dbReference>
<organism evidence="12 13">
    <name type="scientific">Liquidambar formosana</name>
    <name type="common">Formosan gum</name>
    <dbReference type="NCBI Taxonomy" id="63359"/>
    <lineage>
        <taxon>Eukaryota</taxon>
        <taxon>Viridiplantae</taxon>
        <taxon>Streptophyta</taxon>
        <taxon>Embryophyta</taxon>
        <taxon>Tracheophyta</taxon>
        <taxon>Spermatophyta</taxon>
        <taxon>Magnoliopsida</taxon>
        <taxon>eudicotyledons</taxon>
        <taxon>Gunneridae</taxon>
        <taxon>Pentapetalae</taxon>
        <taxon>Saxifragales</taxon>
        <taxon>Altingiaceae</taxon>
        <taxon>Liquidambar</taxon>
    </lineage>
</organism>
<dbReference type="InterPro" id="IPR014710">
    <property type="entry name" value="RmlC-like_jellyroll"/>
</dbReference>
<dbReference type="SUPFAM" id="SSF51206">
    <property type="entry name" value="cAMP-binding domain-like"/>
    <property type="match status" value="1"/>
</dbReference>
<evidence type="ECO:0000256" key="9">
    <source>
        <dbReference type="ARBA" id="ARBA00023303"/>
    </source>
</evidence>
<protein>
    <recommendedName>
        <fullName evidence="11">Cyclic nucleotide-binding domain-containing protein</fullName>
    </recommendedName>
</protein>
<keyword evidence="6" id="KW-0406">Ion transport</keyword>
<evidence type="ECO:0000256" key="4">
    <source>
        <dbReference type="ARBA" id="ARBA00022692"/>
    </source>
</evidence>
<dbReference type="InterPro" id="IPR005821">
    <property type="entry name" value="Ion_trans_dom"/>
</dbReference>
<dbReference type="Gene3D" id="1.10.287.630">
    <property type="entry name" value="Helix hairpin bin"/>
    <property type="match status" value="1"/>
</dbReference>
<dbReference type="FunFam" id="1.10.287.630:FF:000003">
    <property type="entry name" value="Cyclic nucleotide-gated ion channel 1"/>
    <property type="match status" value="1"/>
</dbReference>
<dbReference type="PANTHER" id="PTHR45651">
    <property type="entry name" value="CYCLIC NUCLEOTIDE-GATED ION CHANNEL 15-RELATED-RELATED"/>
    <property type="match status" value="1"/>
</dbReference>
<gene>
    <name evidence="12" type="ORF">L1049_012702</name>
</gene>
<dbReference type="PROSITE" id="PS50042">
    <property type="entry name" value="CNMP_BINDING_3"/>
    <property type="match status" value="1"/>
</dbReference>
<evidence type="ECO:0000256" key="6">
    <source>
        <dbReference type="ARBA" id="ARBA00023065"/>
    </source>
</evidence>
<reference evidence="12 13" key="1">
    <citation type="journal article" date="2024" name="Plant J.">
        <title>Genome sequences and population genomics reveal climatic adaptation and genomic divergence between two closely related sweetgum species.</title>
        <authorList>
            <person name="Xu W.Q."/>
            <person name="Ren C.Q."/>
            <person name="Zhang X.Y."/>
            <person name="Comes H.P."/>
            <person name="Liu X.H."/>
            <person name="Li Y.G."/>
            <person name="Kettle C.J."/>
            <person name="Jalonen R."/>
            <person name="Gaisberger H."/>
            <person name="Ma Y.Z."/>
            <person name="Qiu Y.X."/>
        </authorList>
    </citation>
    <scope>NUCLEOTIDE SEQUENCE [LARGE SCALE GENOMIC DNA]</scope>
    <source>
        <strain evidence="12">Hangzhou</strain>
    </source>
</reference>
<evidence type="ECO:0000256" key="10">
    <source>
        <dbReference type="SAM" id="Phobius"/>
    </source>
</evidence>
<keyword evidence="8" id="KW-1071">Ligand-gated ion channel</keyword>
<keyword evidence="3" id="KW-0813">Transport</keyword>
<dbReference type="Gene3D" id="2.60.120.10">
    <property type="entry name" value="Jelly Rolls"/>
    <property type="match status" value="1"/>
</dbReference>
<evidence type="ECO:0000313" key="12">
    <source>
        <dbReference type="EMBL" id="KAK9279027.1"/>
    </source>
</evidence>
<evidence type="ECO:0000256" key="5">
    <source>
        <dbReference type="ARBA" id="ARBA00022989"/>
    </source>
</evidence>
<keyword evidence="5 10" id="KW-1133">Transmembrane helix</keyword>
<comment type="subcellular location">
    <subcellularLocation>
        <location evidence="1">Endomembrane system</location>
        <topology evidence="1">Multi-pass membrane protein</topology>
    </subcellularLocation>
</comment>
<keyword evidence="9" id="KW-0407">Ion channel</keyword>
<dbReference type="SUPFAM" id="SSF81324">
    <property type="entry name" value="Voltage-gated potassium channels"/>
    <property type="match status" value="1"/>
</dbReference>
<evidence type="ECO:0000313" key="13">
    <source>
        <dbReference type="Proteomes" id="UP001415857"/>
    </source>
</evidence>
<feature type="domain" description="Cyclic nucleotide-binding" evidence="11">
    <location>
        <begin position="171"/>
        <end position="212"/>
    </location>
</feature>
<comment type="similarity">
    <text evidence="2">Belongs to the cyclic nucleotide-gated cation channel (TC 1.A.1.5) family.</text>
</comment>
<evidence type="ECO:0000256" key="1">
    <source>
        <dbReference type="ARBA" id="ARBA00004127"/>
    </source>
</evidence>
<sequence length="212" mass="25160">MLHVILLSQMKFKIRPSSTLEFLDALQSGVVESGDFAQKFIYCFWWGLRNVSSLGQNLNASTFVGEILFAIFLSIFGLVLFSLLVGNIQKYLQSTTIRIEEMRVKRQDVEHWMSHSMLPENLRRRIRRYEHYKWQETRGVEKESLIRNLPKDLRRDIKRHLCLDLLMTVLMFEKMDERLLEAMCNRLKPVLYTEKSFIIHEGDLVDEMLLIM</sequence>
<dbReference type="GO" id="GO:0012505">
    <property type="term" value="C:endomembrane system"/>
    <property type="evidence" value="ECO:0007669"/>
    <property type="project" value="UniProtKB-SubCell"/>
</dbReference>
<dbReference type="AlphaFoldDB" id="A0AAP0RJ91"/>
<keyword evidence="13" id="KW-1185">Reference proteome</keyword>
<evidence type="ECO:0000256" key="7">
    <source>
        <dbReference type="ARBA" id="ARBA00023136"/>
    </source>
</evidence>
<evidence type="ECO:0000259" key="11">
    <source>
        <dbReference type="PROSITE" id="PS50042"/>
    </source>
</evidence>
<evidence type="ECO:0000256" key="2">
    <source>
        <dbReference type="ARBA" id="ARBA00010486"/>
    </source>
</evidence>
<dbReference type="GO" id="GO:0016020">
    <property type="term" value="C:membrane"/>
    <property type="evidence" value="ECO:0007669"/>
    <property type="project" value="InterPro"/>
</dbReference>
<dbReference type="PANTHER" id="PTHR45651:SF35">
    <property type="entry name" value="CYCLIC NUCLEOTIDE-GATED ION CHANNEL 3-RELATED"/>
    <property type="match status" value="1"/>
</dbReference>
<name>A0AAP0RJ91_LIQFO</name>
<dbReference type="InterPro" id="IPR018490">
    <property type="entry name" value="cNMP-bd_dom_sf"/>
</dbReference>
<evidence type="ECO:0000256" key="3">
    <source>
        <dbReference type="ARBA" id="ARBA00022448"/>
    </source>
</evidence>
<keyword evidence="4 10" id="KW-0812">Transmembrane</keyword>
<accession>A0AAP0RJ91</accession>
<keyword evidence="7 10" id="KW-0472">Membrane</keyword>
<dbReference type="Pfam" id="PF00520">
    <property type="entry name" value="Ion_trans"/>
    <property type="match status" value="1"/>
</dbReference>
<dbReference type="EMBL" id="JBBPBK010000008">
    <property type="protein sequence ID" value="KAK9279027.1"/>
    <property type="molecule type" value="Genomic_DNA"/>
</dbReference>
<evidence type="ECO:0000256" key="8">
    <source>
        <dbReference type="ARBA" id="ARBA00023286"/>
    </source>
</evidence>